<feature type="transmembrane region" description="Helical" evidence="1">
    <location>
        <begin position="185"/>
        <end position="205"/>
    </location>
</feature>
<feature type="transmembrane region" description="Helical" evidence="1">
    <location>
        <begin position="57"/>
        <end position="80"/>
    </location>
</feature>
<name>A0A1H7KH48_9BACT</name>
<gene>
    <name evidence="2" type="ORF">SAMN04488505_1011026</name>
</gene>
<feature type="transmembrane region" description="Helical" evidence="1">
    <location>
        <begin position="92"/>
        <end position="113"/>
    </location>
</feature>
<dbReference type="RefSeq" id="WP_089907081.1">
    <property type="nucleotide sequence ID" value="NZ_FOBB01000001.1"/>
</dbReference>
<dbReference type="AlphaFoldDB" id="A0A1H7KH48"/>
<organism evidence="2 3">
    <name type="scientific">Chitinophaga rupis</name>
    <dbReference type="NCBI Taxonomy" id="573321"/>
    <lineage>
        <taxon>Bacteria</taxon>
        <taxon>Pseudomonadati</taxon>
        <taxon>Bacteroidota</taxon>
        <taxon>Chitinophagia</taxon>
        <taxon>Chitinophagales</taxon>
        <taxon>Chitinophagaceae</taxon>
        <taxon>Chitinophaga</taxon>
    </lineage>
</organism>
<evidence type="ECO:0000256" key="1">
    <source>
        <dbReference type="SAM" id="Phobius"/>
    </source>
</evidence>
<dbReference type="InterPro" id="IPR018750">
    <property type="entry name" value="DUF2306_membrane"/>
</dbReference>
<evidence type="ECO:0000313" key="3">
    <source>
        <dbReference type="Proteomes" id="UP000198984"/>
    </source>
</evidence>
<accession>A0A1H7KH48</accession>
<feature type="transmembrane region" description="Helical" evidence="1">
    <location>
        <begin position="119"/>
        <end position="142"/>
    </location>
</feature>
<keyword evidence="3" id="KW-1185">Reference proteome</keyword>
<dbReference type="EMBL" id="FOBB01000001">
    <property type="protein sequence ID" value="SEK86181.1"/>
    <property type="molecule type" value="Genomic_DNA"/>
</dbReference>
<keyword evidence="1" id="KW-0812">Transmembrane</keyword>
<dbReference type="Proteomes" id="UP000198984">
    <property type="component" value="Unassembled WGS sequence"/>
</dbReference>
<sequence>MLQYIKRGFLFVFTAFILYGSWLMLRLSWPYTSLNRYTDFLMTKQWVYHIRHWRLSFYTHVFISSVVLVTGLLQCSWYLLKKYPRVHRTSGKIYVLTVLCLSGPSGLIMSFYANGGIAARISFVLLSCLWLGSTYMGWRYALQRRWQLHGQMLLRSYALTLSALTLRLYAYLIDVFNIPLHPKDAYILISWLSWTLNLLLMEAWIRFFLKKRITQLLTHTQ</sequence>
<protein>
    <submittedName>
        <fullName evidence="2">Predicted membrane protein</fullName>
    </submittedName>
</protein>
<dbReference type="Pfam" id="PF10067">
    <property type="entry name" value="DUF2306"/>
    <property type="match status" value="1"/>
</dbReference>
<keyword evidence="1" id="KW-1133">Transmembrane helix</keyword>
<evidence type="ECO:0000313" key="2">
    <source>
        <dbReference type="EMBL" id="SEK86181.1"/>
    </source>
</evidence>
<dbReference type="OrthoDB" id="6385003at2"/>
<feature type="transmembrane region" description="Helical" evidence="1">
    <location>
        <begin position="9"/>
        <end position="29"/>
    </location>
</feature>
<feature type="transmembrane region" description="Helical" evidence="1">
    <location>
        <begin position="154"/>
        <end position="173"/>
    </location>
</feature>
<dbReference type="STRING" id="573321.SAMN04488505_1011026"/>
<proteinExistence type="predicted"/>
<reference evidence="2 3" key="1">
    <citation type="submission" date="2016-10" db="EMBL/GenBank/DDBJ databases">
        <authorList>
            <person name="de Groot N.N."/>
        </authorList>
    </citation>
    <scope>NUCLEOTIDE SEQUENCE [LARGE SCALE GENOMIC DNA]</scope>
    <source>
        <strain evidence="2 3">DSM 21039</strain>
    </source>
</reference>
<keyword evidence="1" id="KW-0472">Membrane</keyword>